<keyword evidence="2" id="KW-0675">Receptor</keyword>
<dbReference type="Proteomes" id="UP000515913">
    <property type="component" value="Chromosome"/>
</dbReference>
<dbReference type="AlphaFoldDB" id="A0A7G9GYB6"/>
<proteinExistence type="predicted"/>
<dbReference type="InterPro" id="IPR035897">
    <property type="entry name" value="Toll_tir_struct_dom_sf"/>
</dbReference>
<evidence type="ECO:0000313" key="2">
    <source>
        <dbReference type="EMBL" id="QNM15798.1"/>
    </source>
</evidence>
<sequence length="387" mass="47879">MSKGAKGIFEKEFNKIIIKINKALNRIRYILPYEYNYFDIKSCLERLYFFEYKELLDFKEYYDKKNLYLLKHNKKSRYFLPSIEIILKRKTSMKKLLKLEIKKEYQVNFKEEIVQKKYIELQKERELKNKSRYENLLKAQERVQKVEPEFLDKLLGLYFRKTTTQKEKMYLFSEIEKYFCKKTINFFRKIHDTEYNNQLRERAFKRLQEWGNYVRLRKGKFIVVKTKNKKRKKFIKEIYKFQISNIEKTPFELEKRIEESLDQKLKIYDYFISHSSKNFLFVQKLKDKLNSKGKSIYCDWISDNHYLKRTLVGEATKLVINKRLEQSKYLILIDTKEARNSIWVKYELNYFYNLKKKIYVWNISSKEIEELTELWFIDEHYLNLKLY</sequence>
<dbReference type="SUPFAM" id="SSF52200">
    <property type="entry name" value="Toll/Interleukin receptor TIR domain"/>
    <property type="match status" value="1"/>
</dbReference>
<keyword evidence="3" id="KW-1185">Reference proteome</keyword>
<name>A0A7G9GYB6_9FUSO</name>
<dbReference type="Gene3D" id="3.40.50.10140">
    <property type="entry name" value="Toll/interleukin-1 receptor homology (TIR) domain"/>
    <property type="match status" value="1"/>
</dbReference>
<dbReference type="Pfam" id="PF13676">
    <property type="entry name" value="TIR_2"/>
    <property type="match status" value="1"/>
</dbReference>
<accession>A0A7G9GYB6</accession>
<feature type="domain" description="TIR" evidence="1">
    <location>
        <begin position="271"/>
        <end position="361"/>
    </location>
</feature>
<dbReference type="RefSeq" id="WP_187423093.1">
    <property type="nucleotide sequence ID" value="NZ_CP060637.1"/>
</dbReference>
<gene>
    <name evidence="2" type="ORF">H9Q81_02865</name>
</gene>
<dbReference type="InterPro" id="IPR000157">
    <property type="entry name" value="TIR_dom"/>
</dbReference>
<evidence type="ECO:0000259" key="1">
    <source>
        <dbReference type="Pfam" id="PF13676"/>
    </source>
</evidence>
<organism evidence="2 3">
    <name type="scientific">Fusobacterium hominis</name>
    <dbReference type="NCBI Taxonomy" id="2764326"/>
    <lineage>
        <taxon>Bacteria</taxon>
        <taxon>Fusobacteriati</taxon>
        <taxon>Fusobacteriota</taxon>
        <taxon>Fusobacteriia</taxon>
        <taxon>Fusobacteriales</taxon>
        <taxon>Fusobacteriaceae</taxon>
        <taxon>Fusobacterium</taxon>
    </lineage>
</organism>
<dbReference type="EMBL" id="CP060637">
    <property type="protein sequence ID" value="QNM15798.1"/>
    <property type="molecule type" value="Genomic_DNA"/>
</dbReference>
<evidence type="ECO:0000313" key="3">
    <source>
        <dbReference type="Proteomes" id="UP000515913"/>
    </source>
</evidence>
<reference evidence="2 3" key="1">
    <citation type="submission" date="2020-08" db="EMBL/GenBank/DDBJ databases">
        <authorList>
            <person name="Liu C."/>
            <person name="Sun Q."/>
        </authorList>
    </citation>
    <scope>NUCLEOTIDE SEQUENCE [LARGE SCALE GENOMIC DNA]</scope>
    <source>
        <strain evidence="2 3">NSJ-57</strain>
    </source>
</reference>
<protein>
    <submittedName>
        <fullName evidence="2">Toll/interleukin-1 receptor domain-containing protein</fullName>
    </submittedName>
</protein>
<dbReference type="KEGG" id="fho:H9Q81_02865"/>
<dbReference type="GO" id="GO:0007165">
    <property type="term" value="P:signal transduction"/>
    <property type="evidence" value="ECO:0007669"/>
    <property type="project" value="InterPro"/>
</dbReference>